<dbReference type="InterPro" id="IPR018535">
    <property type="entry name" value="DUF1996"/>
</dbReference>
<dbReference type="PANTHER" id="PTHR43662:SF7">
    <property type="entry name" value="DUF1996 DOMAIN-CONTAINING PROTEIN"/>
    <property type="match status" value="1"/>
</dbReference>
<comment type="caution">
    <text evidence="3">The sequence shown here is derived from an EMBL/GenBank/DDBJ whole genome shotgun (WGS) entry which is preliminary data.</text>
</comment>
<dbReference type="PANTHER" id="PTHR43662">
    <property type="match status" value="1"/>
</dbReference>
<dbReference type="Proteomes" id="UP001310890">
    <property type="component" value="Unassembled WGS sequence"/>
</dbReference>
<feature type="domain" description="DUF1996" evidence="2">
    <location>
        <begin position="4"/>
        <end position="224"/>
    </location>
</feature>
<sequence length="307" mass="33865">MDADYAALNATGTCTSCEVVQDHSAYWTPTPYFVYPNGTTVMVEQIGGMLAYYLYYLDNVTAFPEGFQMAAGDPLIRNFTGPFPDDPLSSWPTDPTDQYFLQQRAIGFNCLNYAIPPEPSLYRHQLPTKDYMDTTCTDGVRFEMAFPSCGKAGEIDSPNHKTHMAYPSLVKEGNCPSGYDVHYPFLFYETIWATHAFAGVVGTFVLSMGDPVGTGYHADFIMGWESQQFLQYALDTCRNPSGQIQDCALFDIQSDSLGANCTFAMPDVLKKDDPYGPRQGLPGNNQIQYGPEQAASSPIATTYKAGP</sequence>
<accession>A0AAN7YLX9</accession>
<name>A0AAN7YLX9_9PEZI</name>
<evidence type="ECO:0000259" key="2">
    <source>
        <dbReference type="Pfam" id="PF09362"/>
    </source>
</evidence>
<protein>
    <recommendedName>
        <fullName evidence="2">DUF1996 domain-containing protein</fullName>
    </recommendedName>
</protein>
<reference evidence="3" key="1">
    <citation type="submission" date="2023-08" db="EMBL/GenBank/DDBJ databases">
        <title>Black Yeasts Isolated from many extreme environments.</title>
        <authorList>
            <person name="Coleine C."/>
            <person name="Stajich J.E."/>
            <person name="Selbmann L."/>
        </authorList>
    </citation>
    <scope>NUCLEOTIDE SEQUENCE</scope>
    <source>
        <strain evidence="3">CCFEE 5401</strain>
    </source>
</reference>
<organism evidence="3 4">
    <name type="scientific">Meristemomyces frigidus</name>
    <dbReference type="NCBI Taxonomy" id="1508187"/>
    <lineage>
        <taxon>Eukaryota</taxon>
        <taxon>Fungi</taxon>
        <taxon>Dikarya</taxon>
        <taxon>Ascomycota</taxon>
        <taxon>Pezizomycotina</taxon>
        <taxon>Dothideomycetes</taxon>
        <taxon>Dothideomycetidae</taxon>
        <taxon>Mycosphaerellales</taxon>
        <taxon>Teratosphaeriaceae</taxon>
        <taxon>Meristemomyces</taxon>
    </lineage>
</organism>
<dbReference type="EMBL" id="JAVRRL010000247">
    <property type="protein sequence ID" value="KAK5104019.1"/>
    <property type="molecule type" value="Genomic_DNA"/>
</dbReference>
<evidence type="ECO:0000256" key="1">
    <source>
        <dbReference type="SAM" id="MobiDB-lite"/>
    </source>
</evidence>
<dbReference type="Pfam" id="PF09362">
    <property type="entry name" value="DUF1996"/>
    <property type="match status" value="1"/>
</dbReference>
<proteinExistence type="predicted"/>
<feature type="compositionally biased region" description="Polar residues" evidence="1">
    <location>
        <begin position="282"/>
        <end position="300"/>
    </location>
</feature>
<dbReference type="AlphaFoldDB" id="A0AAN7YLX9"/>
<feature type="region of interest" description="Disordered" evidence="1">
    <location>
        <begin position="274"/>
        <end position="307"/>
    </location>
</feature>
<evidence type="ECO:0000313" key="3">
    <source>
        <dbReference type="EMBL" id="KAK5104019.1"/>
    </source>
</evidence>
<evidence type="ECO:0000313" key="4">
    <source>
        <dbReference type="Proteomes" id="UP001310890"/>
    </source>
</evidence>
<gene>
    <name evidence="3" type="ORF">LTR62_003524</name>
</gene>